<keyword evidence="3" id="KW-0560">Oxidoreductase</keyword>
<keyword evidence="4" id="KW-0186">Copper</keyword>
<dbReference type="Proteomes" id="UP000240883">
    <property type="component" value="Unassembled WGS sequence"/>
</dbReference>
<evidence type="ECO:0000259" key="8">
    <source>
        <dbReference type="Pfam" id="PF07732"/>
    </source>
</evidence>
<keyword evidence="5" id="KW-0732">Signal</keyword>
<dbReference type="PANTHER" id="PTHR11709:SF414">
    <property type="entry name" value="ADR239WP"/>
    <property type="match status" value="1"/>
</dbReference>
<dbReference type="STRING" id="1448308.A0A2T2NI54"/>
<dbReference type="InterPro" id="IPR045087">
    <property type="entry name" value="Cu-oxidase_fam"/>
</dbReference>
<feature type="domain" description="Plastocyanin-like" evidence="8">
    <location>
        <begin position="89"/>
        <end position="202"/>
    </location>
</feature>
<sequence>MSLLKQSFVSLLALVAVPLASGRAIKHEIAPRQATPGFTCTYPEGWVKCNEEDRGCWVRDPNGKEYGINTNYEDEIPEGTLRTYSYDINEVSIQPDGFPKTAQLINGEYPGPLIEACWGDTVEVTIRNTIRNNATTIHWHGVRMLGHNEMDGVNGVTQCPISEGDSYTYRFRVTQYGHSWYHSHYSSQYTDGVAGPLLFHGPTTANWTQEWNPIIIADWYHESAYEAAHQALSRPIPPPPDTILMDGQGRFNGGGSYFNRTFEPGERYLIRLVNGGTDFHFDFSIDNHNFTVVSADFVPIEPYVTTNISVGIGQRFSIIVEANPMTPSSNGKYWIRTDYNAAAGDGCNFAFPNYPPDDFNSTRLGFISYPDATEGDPTSERHPFAPHCNDEPIVPRLKWNVTPPQNNYEQNIHTVQLDRANPSHGFARWEIADTPLWINFSDPTLLNVANTTWNPEYVVENYNYTIPEEFVYMAINNAGNGTPDRPGGFHPMHLHGHDVAVIKTGDGLFDPSNPGFNLDNPPRRDVVMLPTAGHLVIAFKPDNPGVWLLHCHIAWHAGSGLALQVLERQDIITDSNGSLEPVRQGCNRWTDWLAENPDVWNYGDQEDSGI</sequence>
<dbReference type="PROSITE" id="PS00079">
    <property type="entry name" value="MULTICOPPER_OXIDASE1"/>
    <property type="match status" value="1"/>
</dbReference>
<gene>
    <name evidence="9" type="ORF">BS50DRAFT_575190</name>
</gene>
<dbReference type="CDD" id="cd13880">
    <property type="entry name" value="CuRO_2_MaLCC_like"/>
    <property type="match status" value="1"/>
</dbReference>
<dbReference type="EMBL" id="KZ678137">
    <property type="protein sequence ID" value="PSN65113.1"/>
    <property type="molecule type" value="Genomic_DNA"/>
</dbReference>
<dbReference type="SUPFAM" id="SSF49503">
    <property type="entry name" value="Cupredoxins"/>
    <property type="match status" value="3"/>
</dbReference>
<comment type="similarity">
    <text evidence="1">Belongs to the multicopper oxidase family.</text>
</comment>
<dbReference type="GO" id="GO:0016491">
    <property type="term" value="F:oxidoreductase activity"/>
    <property type="evidence" value="ECO:0007669"/>
    <property type="project" value="UniProtKB-KW"/>
</dbReference>
<dbReference type="AlphaFoldDB" id="A0A2T2NI54"/>
<proteinExistence type="inferred from homology"/>
<dbReference type="CDD" id="cd13854">
    <property type="entry name" value="CuRO_1_MaLCC_like"/>
    <property type="match status" value="1"/>
</dbReference>
<evidence type="ECO:0000256" key="5">
    <source>
        <dbReference type="SAM" id="SignalP"/>
    </source>
</evidence>
<evidence type="ECO:0000256" key="4">
    <source>
        <dbReference type="ARBA" id="ARBA00023008"/>
    </source>
</evidence>
<dbReference type="InterPro" id="IPR011707">
    <property type="entry name" value="Cu-oxidase-like_N"/>
</dbReference>
<feature type="chain" id="PRO_5015611869" description="Multicopper oxidase" evidence="5">
    <location>
        <begin position="23"/>
        <end position="610"/>
    </location>
</feature>
<evidence type="ECO:0000313" key="10">
    <source>
        <dbReference type="Proteomes" id="UP000240883"/>
    </source>
</evidence>
<protein>
    <recommendedName>
        <fullName evidence="11">Multicopper oxidase</fullName>
    </recommendedName>
</protein>
<evidence type="ECO:0000256" key="1">
    <source>
        <dbReference type="ARBA" id="ARBA00010609"/>
    </source>
</evidence>
<evidence type="ECO:0000256" key="2">
    <source>
        <dbReference type="ARBA" id="ARBA00022723"/>
    </source>
</evidence>
<feature type="domain" description="Plastocyanin-like" evidence="7">
    <location>
        <begin position="449"/>
        <end position="569"/>
    </location>
</feature>
<dbReference type="CDD" id="cd13901">
    <property type="entry name" value="CuRO_3_MaLCC_like"/>
    <property type="match status" value="1"/>
</dbReference>
<dbReference type="Pfam" id="PF00394">
    <property type="entry name" value="Cu-oxidase"/>
    <property type="match status" value="1"/>
</dbReference>
<dbReference type="InterPro" id="IPR001117">
    <property type="entry name" value="Cu-oxidase_2nd"/>
</dbReference>
<dbReference type="FunFam" id="2.60.40.420:FF:000021">
    <property type="entry name" value="Extracellular dihydrogeodin oxidase/laccase"/>
    <property type="match status" value="1"/>
</dbReference>
<evidence type="ECO:0008006" key="11">
    <source>
        <dbReference type="Google" id="ProtNLM"/>
    </source>
</evidence>
<feature type="domain" description="Plastocyanin-like" evidence="6">
    <location>
        <begin position="212"/>
        <end position="342"/>
    </location>
</feature>
<evidence type="ECO:0000259" key="6">
    <source>
        <dbReference type="Pfam" id="PF00394"/>
    </source>
</evidence>
<dbReference type="PANTHER" id="PTHR11709">
    <property type="entry name" value="MULTI-COPPER OXIDASE"/>
    <property type="match status" value="1"/>
</dbReference>
<organism evidence="9 10">
    <name type="scientific">Corynespora cassiicola Philippines</name>
    <dbReference type="NCBI Taxonomy" id="1448308"/>
    <lineage>
        <taxon>Eukaryota</taxon>
        <taxon>Fungi</taxon>
        <taxon>Dikarya</taxon>
        <taxon>Ascomycota</taxon>
        <taxon>Pezizomycotina</taxon>
        <taxon>Dothideomycetes</taxon>
        <taxon>Pleosporomycetidae</taxon>
        <taxon>Pleosporales</taxon>
        <taxon>Corynesporascaceae</taxon>
        <taxon>Corynespora</taxon>
    </lineage>
</organism>
<keyword evidence="10" id="KW-1185">Reference proteome</keyword>
<dbReference type="Gene3D" id="2.60.40.420">
    <property type="entry name" value="Cupredoxins - blue copper proteins"/>
    <property type="match status" value="3"/>
</dbReference>
<dbReference type="InterPro" id="IPR002355">
    <property type="entry name" value="Cu_oxidase_Cu_BS"/>
</dbReference>
<dbReference type="InterPro" id="IPR008972">
    <property type="entry name" value="Cupredoxin"/>
</dbReference>
<dbReference type="GO" id="GO:0005507">
    <property type="term" value="F:copper ion binding"/>
    <property type="evidence" value="ECO:0007669"/>
    <property type="project" value="InterPro"/>
</dbReference>
<dbReference type="PROSITE" id="PS00080">
    <property type="entry name" value="MULTICOPPER_OXIDASE2"/>
    <property type="match status" value="1"/>
</dbReference>
<evidence type="ECO:0000256" key="3">
    <source>
        <dbReference type="ARBA" id="ARBA00023002"/>
    </source>
</evidence>
<feature type="signal peptide" evidence="5">
    <location>
        <begin position="1"/>
        <end position="22"/>
    </location>
</feature>
<evidence type="ECO:0000259" key="7">
    <source>
        <dbReference type="Pfam" id="PF07731"/>
    </source>
</evidence>
<dbReference type="InterPro" id="IPR011706">
    <property type="entry name" value="Cu-oxidase_C"/>
</dbReference>
<name>A0A2T2NI54_CORCC</name>
<dbReference type="Pfam" id="PF07732">
    <property type="entry name" value="Cu-oxidase_3"/>
    <property type="match status" value="1"/>
</dbReference>
<reference evidence="9 10" key="1">
    <citation type="journal article" date="2018" name="Front. Microbiol.">
        <title>Genome-Wide Analysis of Corynespora cassiicola Leaf Fall Disease Putative Effectors.</title>
        <authorList>
            <person name="Lopez D."/>
            <person name="Ribeiro S."/>
            <person name="Label P."/>
            <person name="Fumanal B."/>
            <person name="Venisse J.S."/>
            <person name="Kohler A."/>
            <person name="de Oliveira R.R."/>
            <person name="Labutti K."/>
            <person name="Lipzen A."/>
            <person name="Lail K."/>
            <person name="Bauer D."/>
            <person name="Ohm R.A."/>
            <person name="Barry K.W."/>
            <person name="Spatafora J."/>
            <person name="Grigoriev I.V."/>
            <person name="Martin F.M."/>
            <person name="Pujade-Renaud V."/>
        </authorList>
    </citation>
    <scope>NUCLEOTIDE SEQUENCE [LARGE SCALE GENOMIC DNA]</scope>
    <source>
        <strain evidence="9 10">Philippines</strain>
    </source>
</reference>
<accession>A0A2T2NI54</accession>
<dbReference type="InterPro" id="IPR033138">
    <property type="entry name" value="Cu_oxidase_CS"/>
</dbReference>
<evidence type="ECO:0000313" key="9">
    <source>
        <dbReference type="EMBL" id="PSN65113.1"/>
    </source>
</evidence>
<keyword evidence="2" id="KW-0479">Metal-binding</keyword>
<dbReference type="OrthoDB" id="2121828at2759"/>
<dbReference type="Pfam" id="PF07731">
    <property type="entry name" value="Cu-oxidase_2"/>
    <property type="match status" value="1"/>
</dbReference>